<gene>
    <name evidence="1" type="ORF">DFJ65_3336</name>
</gene>
<evidence type="ECO:0000313" key="1">
    <source>
        <dbReference type="EMBL" id="REF32230.1"/>
    </source>
</evidence>
<reference evidence="1 2" key="1">
    <citation type="submission" date="2018-08" db="EMBL/GenBank/DDBJ databases">
        <title>Sequencing the genomes of 1000 actinobacteria strains.</title>
        <authorList>
            <person name="Klenk H.-P."/>
        </authorList>
    </citation>
    <scope>NUCLEOTIDE SEQUENCE [LARGE SCALE GENOMIC DNA]</scope>
    <source>
        <strain evidence="1 2">DSM 22967</strain>
    </source>
</reference>
<dbReference type="SUPFAM" id="SSF53335">
    <property type="entry name" value="S-adenosyl-L-methionine-dependent methyltransferases"/>
    <property type="match status" value="1"/>
</dbReference>
<accession>A0A3D9UW79</accession>
<comment type="caution">
    <text evidence="1">The sequence shown here is derived from an EMBL/GenBank/DDBJ whole genome shotgun (WGS) entry which is preliminary data.</text>
</comment>
<dbReference type="Gene3D" id="3.40.50.150">
    <property type="entry name" value="Vaccinia Virus protein VP39"/>
    <property type="match status" value="1"/>
</dbReference>
<organism evidence="1 2">
    <name type="scientific">Calidifontibacter indicus</name>
    <dbReference type="NCBI Taxonomy" id="419650"/>
    <lineage>
        <taxon>Bacteria</taxon>
        <taxon>Bacillati</taxon>
        <taxon>Actinomycetota</taxon>
        <taxon>Actinomycetes</taxon>
        <taxon>Micrococcales</taxon>
        <taxon>Dermacoccaceae</taxon>
        <taxon>Calidifontibacter</taxon>
    </lineage>
</organism>
<dbReference type="OrthoDB" id="5498854at2"/>
<dbReference type="InterPro" id="IPR029063">
    <property type="entry name" value="SAM-dependent_MTases_sf"/>
</dbReference>
<name>A0A3D9UW79_9MICO</name>
<dbReference type="AlphaFoldDB" id="A0A3D9UW79"/>
<evidence type="ECO:0000313" key="2">
    <source>
        <dbReference type="Proteomes" id="UP000256253"/>
    </source>
</evidence>
<evidence type="ECO:0008006" key="3">
    <source>
        <dbReference type="Google" id="ProtNLM"/>
    </source>
</evidence>
<sequence length="267" mass="30040">MARVRPVGTVTRGTTNPNRLRRCDRWVVATQREALLAPVAPPLVVDLGYGASPITAVELRDRLRAVRPDVRVVGVEIEPERVAVAKPLEDDTLSFRLGGFELPVEGEVDVVRAFNVLRQYDESQVARSWQIVQRRLSPTGVFVEGTCDEIGRLATWVALDRERPLTFTLSWRLGGLQTPSMIAERLPKVLIHRNVEGEPIHRLLRDLDRAWATAAPHASYGARQRFLATVRLVREWGWPVRDGVRRHRLGELTLDWSAVAPNGSEFG</sequence>
<proteinExistence type="predicted"/>
<protein>
    <recommendedName>
        <fullName evidence="3">Methyltransferase family protein</fullName>
    </recommendedName>
</protein>
<keyword evidence="2" id="KW-1185">Reference proteome</keyword>
<dbReference type="Proteomes" id="UP000256253">
    <property type="component" value="Unassembled WGS sequence"/>
</dbReference>
<dbReference type="EMBL" id="QTUA01000001">
    <property type="protein sequence ID" value="REF32230.1"/>
    <property type="molecule type" value="Genomic_DNA"/>
</dbReference>